<organism evidence="8">
    <name type="scientific">Callorhinchus milii</name>
    <name type="common">Ghost shark</name>
    <dbReference type="NCBI Taxonomy" id="7868"/>
    <lineage>
        <taxon>Eukaryota</taxon>
        <taxon>Metazoa</taxon>
        <taxon>Chordata</taxon>
        <taxon>Craniata</taxon>
        <taxon>Vertebrata</taxon>
        <taxon>Chondrichthyes</taxon>
        <taxon>Holocephali</taxon>
        <taxon>Chimaeriformes</taxon>
        <taxon>Callorhinchidae</taxon>
        <taxon>Callorhinchus</taxon>
    </lineage>
</organism>
<evidence type="ECO:0000256" key="1">
    <source>
        <dbReference type="ARBA" id="ARBA00004613"/>
    </source>
</evidence>
<dbReference type="AlphaFoldDB" id="V9KNJ2"/>
<dbReference type="KEGG" id="cmk:103188393"/>
<keyword evidence="3" id="KW-0964">Secreted</keyword>
<keyword evidence="4 7" id="KW-0732">Signal</keyword>
<dbReference type="GO" id="GO:0010001">
    <property type="term" value="P:glial cell differentiation"/>
    <property type="evidence" value="ECO:0007669"/>
    <property type="project" value="TreeGrafter"/>
</dbReference>
<comment type="subcellular location">
    <subcellularLocation>
        <location evidence="1">Secreted</location>
    </subcellularLocation>
</comment>
<dbReference type="EMBL" id="JW867270">
    <property type="protein sequence ID" value="AFO99787.1"/>
    <property type="molecule type" value="mRNA"/>
</dbReference>
<evidence type="ECO:0000256" key="5">
    <source>
        <dbReference type="ARBA" id="ARBA00023157"/>
    </source>
</evidence>
<evidence type="ECO:0000256" key="4">
    <source>
        <dbReference type="ARBA" id="ARBA00022729"/>
    </source>
</evidence>
<evidence type="ECO:0000313" key="8">
    <source>
        <dbReference type="EMBL" id="AFO99787.1"/>
    </source>
</evidence>
<name>V9KNJ2_CALMI</name>
<dbReference type="CTD" id="79006"/>
<proteinExistence type="evidence at transcript level"/>
<feature type="chain" id="PRO_5004778950" evidence="7">
    <location>
        <begin position="23"/>
        <end position="322"/>
    </location>
</feature>
<dbReference type="GO" id="GO:0005615">
    <property type="term" value="C:extracellular space"/>
    <property type="evidence" value="ECO:0007669"/>
    <property type="project" value="TreeGrafter"/>
</dbReference>
<dbReference type="GO" id="GO:0005179">
    <property type="term" value="F:hormone activity"/>
    <property type="evidence" value="ECO:0007669"/>
    <property type="project" value="TreeGrafter"/>
</dbReference>
<protein>
    <submittedName>
        <fullName evidence="8">Meteorin-like protein</fullName>
    </submittedName>
</protein>
<dbReference type="OrthoDB" id="6092325at2759"/>
<dbReference type="GO" id="GO:0050772">
    <property type="term" value="P:positive regulation of axonogenesis"/>
    <property type="evidence" value="ECO:0007669"/>
    <property type="project" value="TreeGrafter"/>
</dbReference>
<sequence>MIIVTPLALWTFLLSLLKTAYSNYSADQCNWRGSGLSQEPGSVEQISLHCAEGDVEWLYPVGALRLLLSPRLPSGSVGSVARGNSGGRITACIKPAETFRGAQIYLEREGELQLLVGDQQEREKEEEEEREKEQKKRKRRGQPRPAKVHCFSRQAGEKVALFIQSTIHRDISRRIAAFKYELRGDWGSGTLLPHQIESACRPCNDTEILMAVCTSDFVVRGHIRTVSHNKERQESVVGVSTTKIYRQKYTLFHPVGKYGKSFGDIRTFLKCGVKQGAGSFIFTGHVHFGEAWLGCAPRYKDFKRIYEAAKDAHENPCEIESD</sequence>
<dbReference type="PANTHER" id="PTHR28593">
    <property type="entry name" value="METEORIN-LIKE PROTEIN"/>
    <property type="match status" value="1"/>
</dbReference>
<evidence type="ECO:0000256" key="3">
    <source>
        <dbReference type="ARBA" id="ARBA00022525"/>
    </source>
</evidence>
<feature type="signal peptide" evidence="7">
    <location>
        <begin position="1"/>
        <end position="22"/>
    </location>
</feature>
<dbReference type="GeneID" id="103188393"/>
<dbReference type="PANTHER" id="PTHR28593:SF2">
    <property type="entry name" value="METEORIN"/>
    <property type="match status" value="1"/>
</dbReference>
<accession>V9KNJ2</accession>
<reference evidence="8" key="1">
    <citation type="journal article" date="2014" name="Nature">
        <title>Elephant shark genome provides unique insights into gnathostome evolution.</title>
        <authorList>
            <consortium name="International Elephant Shark Genome Sequencing Consortium"/>
            <person name="Venkatesh B."/>
            <person name="Lee A.P."/>
            <person name="Ravi V."/>
            <person name="Maurya A.K."/>
            <person name="Lian M.M."/>
            <person name="Swann J.B."/>
            <person name="Ohta Y."/>
            <person name="Flajnik M.F."/>
            <person name="Sutoh Y."/>
            <person name="Kasahara M."/>
            <person name="Hoon S."/>
            <person name="Gangu V."/>
            <person name="Roy S.W."/>
            <person name="Irimia M."/>
            <person name="Korzh V."/>
            <person name="Kondrychyn I."/>
            <person name="Lim Z.W."/>
            <person name="Tay B.H."/>
            <person name="Tohari S."/>
            <person name="Kong K.W."/>
            <person name="Ho S."/>
            <person name="Lorente-Galdos B."/>
            <person name="Quilez J."/>
            <person name="Marques-Bonet T."/>
            <person name="Raney B.J."/>
            <person name="Ingham P.W."/>
            <person name="Tay A."/>
            <person name="Hillier L.W."/>
            <person name="Minx P."/>
            <person name="Boehm T."/>
            <person name="Wilson R.K."/>
            <person name="Brenner S."/>
            <person name="Warren W.C."/>
        </authorList>
    </citation>
    <scope>NUCLEOTIDE SEQUENCE</scope>
    <source>
        <tissue evidence="8">Brain</tissue>
    </source>
</reference>
<dbReference type="InterPro" id="IPR051998">
    <property type="entry name" value="Meteorin-like"/>
</dbReference>
<evidence type="ECO:0000256" key="2">
    <source>
        <dbReference type="ARBA" id="ARBA00005669"/>
    </source>
</evidence>
<dbReference type="RefSeq" id="XP_042197199.1">
    <property type="nucleotide sequence ID" value="XM_042341265.1"/>
</dbReference>
<feature type="region of interest" description="Disordered" evidence="6">
    <location>
        <begin position="116"/>
        <end position="147"/>
    </location>
</feature>
<keyword evidence="5" id="KW-1015">Disulfide bond</keyword>
<evidence type="ECO:0000256" key="6">
    <source>
        <dbReference type="SAM" id="MobiDB-lite"/>
    </source>
</evidence>
<comment type="similarity">
    <text evidence="2">Belongs to the meteorin family.</text>
</comment>
<evidence type="ECO:0000256" key="7">
    <source>
        <dbReference type="SAM" id="SignalP"/>
    </source>
</evidence>